<feature type="domain" description="SGNH hydrolase-type esterase" evidence="1">
    <location>
        <begin position="179"/>
        <end position="374"/>
    </location>
</feature>
<proteinExistence type="predicted"/>
<dbReference type="Gene3D" id="3.40.50.1110">
    <property type="entry name" value="SGNH hydrolase"/>
    <property type="match status" value="1"/>
</dbReference>
<dbReference type="RefSeq" id="WP_381616291.1">
    <property type="nucleotide sequence ID" value="NZ_JBHTEB010000001.1"/>
</dbReference>
<organism evidence="2 3">
    <name type="scientific">Streptomyces flavalbus</name>
    <dbReference type="NCBI Taxonomy" id="2665155"/>
    <lineage>
        <taxon>Bacteria</taxon>
        <taxon>Bacillati</taxon>
        <taxon>Actinomycetota</taxon>
        <taxon>Actinomycetes</taxon>
        <taxon>Kitasatosporales</taxon>
        <taxon>Streptomycetaceae</taxon>
        <taxon>Streptomyces</taxon>
    </lineage>
</organism>
<keyword evidence="3" id="KW-1185">Reference proteome</keyword>
<reference evidence="3" key="1">
    <citation type="journal article" date="2019" name="Int. J. Syst. Evol. Microbiol.">
        <title>The Global Catalogue of Microorganisms (GCM) 10K type strain sequencing project: providing services to taxonomists for standard genome sequencing and annotation.</title>
        <authorList>
            <consortium name="The Broad Institute Genomics Platform"/>
            <consortium name="The Broad Institute Genome Sequencing Center for Infectious Disease"/>
            <person name="Wu L."/>
            <person name="Ma J."/>
        </authorList>
    </citation>
    <scope>NUCLEOTIDE SEQUENCE [LARGE SCALE GENOMIC DNA]</scope>
    <source>
        <strain evidence="3">CGMCC 4.7400</strain>
    </source>
</reference>
<gene>
    <name evidence="2" type="ORF">ACFQZ6_32045</name>
</gene>
<dbReference type="EMBL" id="JBHTEB010000001">
    <property type="protein sequence ID" value="MFD0318763.1"/>
    <property type="molecule type" value="Genomic_DNA"/>
</dbReference>
<protein>
    <submittedName>
        <fullName evidence="2">GDSL-type esterase/lipase family protein</fullName>
    </submittedName>
</protein>
<dbReference type="Proteomes" id="UP001597023">
    <property type="component" value="Unassembled WGS sequence"/>
</dbReference>
<sequence length="395" mass="42778">MRTEHPHWITTPLTADLLRGALDLERTVHGLLPHRLPARARAQNTDPQLEMAESQPSGVRLAFRSRATAVELDTLPTKRAYAGAPPRPDGVYELLVDGSPAGRTTVTGGHTVTVDMRTGQTELRPGEPGTARFTGLPERAKDIEIWLPHNEITELVALRTDAPVEPLPDRGRRVWLHHGSSISHGSDAEGPTTTWPALASRLAGVELVNLGFGGSALLDPFTARALRDTPADLLSVKIGINVVNQDLMRLRAFTPAVHGFLDTLREGHPDAPLLVISPVLCPIHEDTPGPTGYDFSALAEGRLSFRATGDPAQTVEGKLTLTVIRDELARVVERRAADDPHLHYLDGRDLYGESDAAELPLPDQLHPDAATHRRIGERFARLAFAPDGPFAAGDA</sequence>
<evidence type="ECO:0000313" key="3">
    <source>
        <dbReference type="Proteomes" id="UP001597023"/>
    </source>
</evidence>
<dbReference type="Gene3D" id="2.60.120.260">
    <property type="entry name" value="Galactose-binding domain-like"/>
    <property type="match status" value="1"/>
</dbReference>
<dbReference type="InterPro" id="IPR013830">
    <property type="entry name" value="SGNH_hydro"/>
</dbReference>
<accession>A0ABW2WHL9</accession>
<comment type="caution">
    <text evidence="2">The sequence shown here is derived from an EMBL/GenBank/DDBJ whole genome shotgun (WGS) entry which is preliminary data.</text>
</comment>
<dbReference type="SUPFAM" id="SSF52266">
    <property type="entry name" value="SGNH hydrolase"/>
    <property type="match status" value="1"/>
</dbReference>
<dbReference type="Pfam" id="PF13472">
    <property type="entry name" value="Lipase_GDSL_2"/>
    <property type="match status" value="1"/>
</dbReference>
<dbReference type="InterPro" id="IPR036514">
    <property type="entry name" value="SGNH_hydro_sf"/>
</dbReference>
<evidence type="ECO:0000313" key="2">
    <source>
        <dbReference type="EMBL" id="MFD0318763.1"/>
    </source>
</evidence>
<evidence type="ECO:0000259" key="1">
    <source>
        <dbReference type="Pfam" id="PF13472"/>
    </source>
</evidence>
<name>A0ABW2WHL9_9ACTN</name>